<dbReference type="InterPro" id="IPR000700">
    <property type="entry name" value="PAS-assoc_C"/>
</dbReference>
<dbReference type="PANTHER" id="PTHR43065">
    <property type="entry name" value="SENSOR HISTIDINE KINASE"/>
    <property type="match status" value="1"/>
</dbReference>
<evidence type="ECO:0000256" key="6">
    <source>
        <dbReference type="ARBA" id="ARBA00022741"/>
    </source>
</evidence>
<dbReference type="SMART" id="SM00091">
    <property type="entry name" value="PAS"/>
    <property type="match status" value="2"/>
</dbReference>
<proteinExistence type="predicted"/>
<dbReference type="EMBL" id="BMQC01000016">
    <property type="protein sequence ID" value="GGK39893.1"/>
    <property type="molecule type" value="Genomic_DNA"/>
</dbReference>
<keyword evidence="16" id="KW-1185">Reference proteome</keyword>
<dbReference type="SUPFAM" id="SSF52172">
    <property type="entry name" value="CheY-like"/>
    <property type="match status" value="1"/>
</dbReference>
<evidence type="ECO:0000256" key="7">
    <source>
        <dbReference type="ARBA" id="ARBA00022777"/>
    </source>
</evidence>
<dbReference type="InterPro" id="IPR035965">
    <property type="entry name" value="PAS-like_dom_sf"/>
</dbReference>
<name>A0A8J3BVL5_9ACTN</name>
<dbReference type="SUPFAM" id="SSF55874">
    <property type="entry name" value="ATPase domain of HSP90 chaperone/DNA topoisomerase II/histidine kinase"/>
    <property type="match status" value="1"/>
</dbReference>
<dbReference type="InterPro" id="IPR003594">
    <property type="entry name" value="HATPase_dom"/>
</dbReference>
<gene>
    <name evidence="15" type="ORF">GCM10010124_35680</name>
</gene>
<dbReference type="SUPFAM" id="SSF55785">
    <property type="entry name" value="PYP-like sensor domain (PAS domain)"/>
    <property type="match status" value="2"/>
</dbReference>
<evidence type="ECO:0000259" key="12">
    <source>
        <dbReference type="PROSITE" id="PS50110"/>
    </source>
</evidence>
<dbReference type="InterPro" id="IPR004358">
    <property type="entry name" value="Sig_transdc_His_kin-like_C"/>
</dbReference>
<dbReference type="InterPro" id="IPR013767">
    <property type="entry name" value="PAS_fold"/>
</dbReference>
<keyword evidence="6" id="KW-0547">Nucleotide-binding</keyword>
<dbReference type="Proteomes" id="UP000662200">
    <property type="component" value="Unassembled WGS sequence"/>
</dbReference>
<dbReference type="InterPro" id="IPR013656">
    <property type="entry name" value="PAS_4"/>
</dbReference>
<comment type="catalytic activity">
    <reaction evidence="1">
        <text>ATP + protein L-histidine = ADP + protein N-phospho-L-histidine.</text>
        <dbReference type="EC" id="2.7.13.3"/>
    </reaction>
</comment>
<sequence>MSDPIDADVAAAIVRSAHDAVVATDNHLRVVAFNAAAERMLGYPADEVLGRCVDDLLPEPRRTDYRELMAIIAAGGAVERYQTERRHRDGHLVPVWMTVSPLRDGGGALVGMTTIARRVSERERAEASLQAMLEAAPDAMIGVDAAGRVVLANTQAEVLFALTRHKLIGAAIGDLLSDDLPSPGSPAGPDAHHPEGEPTFAVGIEGRRIPVEITVSVLTSDLGPVRCAVIRDITDRLRARAAFLRLRAESERARMEAALQRTQRLESLGQLAGGVAHDFNNLIAVIASYADFIVEEATAVGLASAARDADQIRRAARRGADLTRQLLAFARREVVRPRVLDLNEVIAEVEHMLRRSIGEHIALVTRPAPGIPPVTADAGQLQQVLVNLAVNARDAMPGGGSLIIETSATALETADIGGRPHLRPGRFARLRVSDTGAGMPPEVIQRAFEPFYTTKPSGEGTGLGLAMVYGILTSGGGDVTLYSELGMGTTVTMLLPASDGTPEPPETPASAADLQGHGETVLVVEDEGALREVLERTLGTAGYKVLVAENGAAALDLSDRYPEHIDLLLTDVVMPKMPGRELAGRVTTARPATLVLYTSGYAQPVLHAHQTLEPGVVLLEKPFTKAELLTAVRRRLASAPRAGGGRPGGAAG</sequence>
<evidence type="ECO:0000259" key="13">
    <source>
        <dbReference type="PROSITE" id="PS50112"/>
    </source>
</evidence>
<evidence type="ECO:0000313" key="15">
    <source>
        <dbReference type="EMBL" id="GGK39893.1"/>
    </source>
</evidence>
<evidence type="ECO:0000256" key="10">
    <source>
        <dbReference type="PROSITE-ProRule" id="PRU00169"/>
    </source>
</evidence>
<feature type="modified residue" description="4-aspartylphosphate" evidence="10">
    <location>
        <position position="571"/>
    </location>
</feature>
<dbReference type="SUPFAM" id="SSF47384">
    <property type="entry name" value="Homodimeric domain of signal transducing histidine kinase"/>
    <property type="match status" value="1"/>
</dbReference>
<dbReference type="PRINTS" id="PR00344">
    <property type="entry name" value="BCTRLSENSOR"/>
</dbReference>
<dbReference type="PROSITE" id="PS50113">
    <property type="entry name" value="PAC"/>
    <property type="match status" value="1"/>
</dbReference>
<dbReference type="InterPro" id="IPR011006">
    <property type="entry name" value="CheY-like_superfamily"/>
</dbReference>
<protein>
    <recommendedName>
        <fullName evidence="3">histidine kinase</fullName>
        <ecNumber evidence="3">2.7.13.3</ecNumber>
    </recommendedName>
</protein>
<keyword evidence="4 10" id="KW-0597">Phosphoprotein</keyword>
<feature type="domain" description="PAC" evidence="14">
    <location>
        <begin position="79"/>
        <end position="131"/>
    </location>
</feature>
<evidence type="ECO:0000256" key="3">
    <source>
        <dbReference type="ARBA" id="ARBA00012438"/>
    </source>
</evidence>
<feature type="domain" description="Histidine kinase" evidence="11">
    <location>
        <begin position="274"/>
        <end position="499"/>
    </location>
</feature>
<evidence type="ECO:0000256" key="2">
    <source>
        <dbReference type="ARBA" id="ARBA00004236"/>
    </source>
</evidence>
<dbReference type="GO" id="GO:0006355">
    <property type="term" value="P:regulation of DNA-templated transcription"/>
    <property type="evidence" value="ECO:0007669"/>
    <property type="project" value="InterPro"/>
</dbReference>
<keyword evidence="9" id="KW-0902">Two-component regulatory system</keyword>
<dbReference type="NCBIfam" id="TIGR00229">
    <property type="entry name" value="sensory_box"/>
    <property type="match status" value="2"/>
</dbReference>
<dbReference type="GO" id="GO:0000155">
    <property type="term" value="F:phosphorelay sensor kinase activity"/>
    <property type="evidence" value="ECO:0007669"/>
    <property type="project" value="InterPro"/>
</dbReference>
<dbReference type="Pfam" id="PF00072">
    <property type="entry name" value="Response_reg"/>
    <property type="match status" value="1"/>
</dbReference>
<dbReference type="InterPro" id="IPR036097">
    <property type="entry name" value="HisK_dim/P_sf"/>
</dbReference>
<dbReference type="SMART" id="SM00448">
    <property type="entry name" value="REC"/>
    <property type="match status" value="1"/>
</dbReference>
<dbReference type="InterPro" id="IPR000014">
    <property type="entry name" value="PAS"/>
</dbReference>
<dbReference type="GO" id="GO:0005886">
    <property type="term" value="C:plasma membrane"/>
    <property type="evidence" value="ECO:0007669"/>
    <property type="project" value="UniProtKB-SubCell"/>
</dbReference>
<keyword evidence="8" id="KW-0067">ATP-binding</keyword>
<dbReference type="Gene3D" id="3.30.565.10">
    <property type="entry name" value="Histidine kinase-like ATPase, C-terminal domain"/>
    <property type="match status" value="1"/>
</dbReference>
<evidence type="ECO:0000256" key="9">
    <source>
        <dbReference type="ARBA" id="ARBA00023012"/>
    </source>
</evidence>
<dbReference type="GO" id="GO:0005524">
    <property type="term" value="F:ATP binding"/>
    <property type="evidence" value="ECO:0007669"/>
    <property type="project" value="UniProtKB-KW"/>
</dbReference>
<dbReference type="InterPro" id="IPR005467">
    <property type="entry name" value="His_kinase_dom"/>
</dbReference>
<dbReference type="Gene3D" id="3.40.50.2300">
    <property type="match status" value="1"/>
</dbReference>
<dbReference type="AlphaFoldDB" id="A0A8J3BVL5"/>
<feature type="domain" description="PAS" evidence="13">
    <location>
        <begin position="6"/>
        <end position="75"/>
    </location>
</feature>
<feature type="domain" description="PAS" evidence="13">
    <location>
        <begin position="125"/>
        <end position="179"/>
    </location>
</feature>
<evidence type="ECO:0000256" key="1">
    <source>
        <dbReference type="ARBA" id="ARBA00000085"/>
    </source>
</evidence>
<evidence type="ECO:0000313" key="16">
    <source>
        <dbReference type="Proteomes" id="UP000662200"/>
    </source>
</evidence>
<accession>A0A8J3BVL5</accession>
<evidence type="ECO:0000256" key="4">
    <source>
        <dbReference type="ARBA" id="ARBA00022553"/>
    </source>
</evidence>
<dbReference type="RefSeq" id="WP_189115495.1">
    <property type="nucleotide sequence ID" value="NZ_BMQC01000016.1"/>
</dbReference>
<dbReference type="PROSITE" id="PS50112">
    <property type="entry name" value="PAS"/>
    <property type="match status" value="2"/>
</dbReference>
<evidence type="ECO:0000259" key="11">
    <source>
        <dbReference type="PROSITE" id="PS50109"/>
    </source>
</evidence>
<keyword evidence="7 15" id="KW-0418">Kinase</keyword>
<dbReference type="PROSITE" id="PS50110">
    <property type="entry name" value="RESPONSE_REGULATORY"/>
    <property type="match status" value="1"/>
</dbReference>
<dbReference type="InterPro" id="IPR036890">
    <property type="entry name" value="HATPase_C_sf"/>
</dbReference>
<dbReference type="PROSITE" id="PS50109">
    <property type="entry name" value="HIS_KIN"/>
    <property type="match status" value="1"/>
</dbReference>
<dbReference type="PANTHER" id="PTHR43065:SF42">
    <property type="entry name" value="TWO-COMPONENT SENSOR PPRA"/>
    <property type="match status" value="1"/>
</dbReference>
<organism evidence="15 16">
    <name type="scientific">Pilimelia terevasa</name>
    <dbReference type="NCBI Taxonomy" id="53372"/>
    <lineage>
        <taxon>Bacteria</taxon>
        <taxon>Bacillati</taxon>
        <taxon>Actinomycetota</taxon>
        <taxon>Actinomycetes</taxon>
        <taxon>Micromonosporales</taxon>
        <taxon>Micromonosporaceae</taxon>
        <taxon>Pilimelia</taxon>
    </lineage>
</organism>
<comment type="caution">
    <text evidence="15">The sequence shown here is derived from an EMBL/GenBank/DDBJ whole genome shotgun (WGS) entry which is preliminary data.</text>
</comment>
<dbReference type="Pfam" id="PF00989">
    <property type="entry name" value="PAS"/>
    <property type="match status" value="1"/>
</dbReference>
<reference evidence="15" key="2">
    <citation type="submission" date="2020-09" db="EMBL/GenBank/DDBJ databases">
        <authorList>
            <person name="Sun Q."/>
            <person name="Ohkuma M."/>
        </authorList>
    </citation>
    <scope>NUCLEOTIDE SEQUENCE</scope>
    <source>
        <strain evidence="15">JCM 3091</strain>
    </source>
</reference>
<dbReference type="CDD" id="cd00130">
    <property type="entry name" value="PAS"/>
    <property type="match status" value="2"/>
</dbReference>
<dbReference type="InterPro" id="IPR001789">
    <property type="entry name" value="Sig_transdc_resp-reg_receiver"/>
</dbReference>
<dbReference type="InterPro" id="IPR003661">
    <property type="entry name" value="HisK_dim/P_dom"/>
</dbReference>
<dbReference type="SMART" id="SM00388">
    <property type="entry name" value="HisKA"/>
    <property type="match status" value="1"/>
</dbReference>
<evidence type="ECO:0000259" key="14">
    <source>
        <dbReference type="PROSITE" id="PS50113"/>
    </source>
</evidence>
<dbReference type="Pfam" id="PF08448">
    <property type="entry name" value="PAS_4"/>
    <property type="match status" value="1"/>
</dbReference>
<reference evidence="15" key="1">
    <citation type="journal article" date="2014" name="Int. J. Syst. Evol. Microbiol.">
        <title>Complete genome sequence of Corynebacterium casei LMG S-19264T (=DSM 44701T), isolated from a smear-ripened cheese.</title>
        <authorList>
            <consortium name="US DOE Joint Genome Institute (JGI-PGF)"/>
            <person name="Walter F."/>
            <person name="Albersmeier A."/>
            <person name="Kalinowski J."/>
            <person name="Ruckert C."/>
        </authorList>
    </citation>
    <scope>NUCLEOTIDE SEQUENCE</scope>
    <source>
        <strain evidence="15">JCM 3091</strain>
    </source>
</reference>
<dbReference type="CDD" id="cd00082">
    <property type="entry name" value="HisKA"/>
    <property type="match status" value="1"/>
</dbReference>
<comment type="subcellular location">
    <subcellularLocation>
        <location evidence="2">Cell membrane</location>
    </subcellularLocation>
</comment>
<keyword evidence="5" id="KW-0808">Transferase</keyword>
<dbReference type="Gene3D" id="3.30.450.20">
    <property type="entry name" value="PAS domain"/>
    <property type="match status" value="2"/>
</dbReference>
<dbReference type="Pfam" id="PF02518">
    <property type="entry name" value="HATPase_c"/>
    <property type="match status" value="1"/>
</dbReference>
<dbReference type="SMART" id="SM00387">
    <property type="entry name" value="HATPase_c"/>
    <property type="match status" value="1"/>
</dbReference>
<feature type="domain" description="Response regulatory" evidence="12">
    <location>
        <begin position="520"/>
        <end position="636"/>
    </location>
</feature>
<dbReference type="EC" id="2.7.13.3" evidence="3"/>
<evidence type="ECO:0000256" key="5">
    <source>
        <dbReference type="ARBA" id="ARBA00022679"/>
    </source>
</evidence>
<dbReference type="Gene3D" id="1.10.287.130">
    <property type="match status" value="1"/>
</dbReference>
<evidence type="ECO:0000256" key="8">
    <source>
        <dbReference type="ARBA" id="ARBA00022840"/>
    </source>
</evidence>